<evidence type="ECO:0000313" key="10">
    <source>
        <dbReference type="EMBL" id="PIL22694.1"/>
    </source>
</evidence>
<protein>
    <submittedName>
        <fullName evidence="10">Transporter</fullName>
    </submittedName>
</protein>
<evidence type="ECO:0000256" key="3">
    <source>
        <dbReference type="ARBA" id="ARBA00022692"/>
    </source>
</evidence>
<feature type="transmembrane region" description="Helical" evidence="8">
    <location>
        <begin position="296"/>
        <end position="329"/>
    </location>
</feature>
<dbReference type="InterPro" id="IPR038770">
    <property type="entry name" value="Na+/solute_symporter_sf"/>
</dbReference>
<dbReference type="Proteomes" id="UP000230002">
    <property type="component" value="Unassembled WGS sequence"/>
</dbReference>
<evidence type="ECO:0000259" key="9">
    <source>
        <dbReference type="Pfam" id="PF00999"/>
    </source>
</evidence>
<gene>
    <name evidence="10" type="ORF">GSI_15387</name>
</gene>
<evidence type="ECO:0000256" key="8">
    <source>
        <dbReference type="SAM" id="Phobius"/>
    </source>
</evidence>
<dbReference type="EMBL" id="AYKW01000069">
    <property type="protein sequence ID" value="PIL22694.1"/>
    <property type="molecule type" value="Genomic_DNA"/>
</dbReference>
<dbReference type="InterPro" id="IPR050794">
    <property type="entry name" value="CPA2_transporter"/>
</dbReference>
<feature type="transmembrane region" description="Helical" evidence="8">
    <location>
        <begin position="157"/>
        <end position="181"/>
    </location>
</feature>
<evidence type="ECO:0000256" key="5">
    <source>
        <dbReference type="ARBA" id="ARBA00023065"/>
    </source>
</evidence>
<keyword evidence="3 8" id="KW-0812">Transmembrane</keyword>
<dbReference type="PANTHER" id="PTHR32468:SF0">
    <property type="entry name" value="K(+)_H(+) ANTIPORTER 1"/>
    <property type="match status" value="1"/>
</dbReference>
<evidence type="ECO:0000256" key="4">
    <source>
        <dbReference type="ARBA" id="ARBA00022989"/>
    </source>
</evidence>
<dbReference type="OrthoDB" id="2687058at2759"/>
<evidence type="ECO:0000256" key="1">
    <source>
        <dbReference type="ARBA" id="ARBA00004141"/>
    </source>
</evidence>
<feature type="transmembrane region" description="Helical" evidence="8">
    <location>
        <begin position="255"/>
        <end position="275"/>
    </location>
</feature>
<keyword evidence="6 8" id="KW-0472">Membrane</keyword>
<dbReference type="InterPro" id="IPR006153">
    <property type="entry name" value="Cation/H_exchanger_TM"/>
</dbReference>
<dbReference type="Gene3D" id="1.20.1530.20">
    <property type="match status" value="1"/>
</dbReference>
<feature type="transmembrane region" description="Helical" evidence="8">
    <location>
        <begin position="193"/>
        <end position="213"/>
    </location>
</feature>
<evidence type="ECO:0000256" key="6">
    <source>
        <dbReference type="ARBA" id="ARBA00023136"/>
    </source>
</evidence>
<evidence type="ECO:0000313" key="11">
    <source>
        <dbReference type="Proteomes" id="UP000230002"/>
    </source>
</evidence>
<feature type="region of interest" description="Disordered" evidence="7">
    <location>
        <begin position="480"/>
        <end position="500"/>
    </location>
</feature>
<feature type="transmembrane region" description="Helical" evidence="8">
    <location>
        <begin position="225"/>
        <end position="249"/>
    </location>
</feature>
<name>A0A2G8RMF1_9APHY</name>
<reference evidence="10 11" key="1">
    <citation type="journal article" date="2015" name="Sci. Rep.">
        <title>Chromosome-level genome map provides insights into diverse defense mechanisms in the medicinal fungus Ganoderma sinense.</title>
        <authorList>
            <person name="Zhu Y."/>
            <person name="Xu J."/>
            <person name="Sun C."/>
            <person name="Zhou S."/>
            <person name="Xu H."/>
            <person name="Nelson D.R."/>
            <person name="Qian J."/>
            <person name="Song J."/>
            <person name="Luo H."/>
            <person name="Xiang L."/>
            <person name="Li Y."/>
            <person name="Xu Z."/>
            <person name="Ji A."/>
            <person name="Wang L."/>
            <person name="Lu S."/>
            <person name="Hayward A."/>
            <person name="Sun W."/>
            <person name="Li X."/>
            <person name="Schwartz D.C."/>
            <person name="Wang Y."/>
            <person name="Chen S."/>
        </authorList>
    </citation>
    <scope>NUCLEOTIDE SEQUENCE [LARGE SCALE GENOMIC DNA]</scope>
    <source>
        <strain evidence="10 11">ZZ0214-1</strain>
    </source>
</reference>
<keyword evidence="2" id="KW-0813">Transport</keyword>
<feature type="transmembrane region" description="Helical" evidence="8">
    <location>
        <begin position="441"/>
        <end position="461"/>
    </location>
</feature>
<dbReference type="GO" id="GO:1902600">
    <property type="term" value="P:proton transmembrane transport"/>
    <property type="evidence" value="ECO:0007669"/>
    <property type="project" value="InterPro"/>
</dbReference>
<accession>A0A2G8RMF1</accession>
<proteinExistence type="predicted"/>
<comment type="subcellular location">
    <subcellularLocation>
        <location evidence="1">Membrane</location>
        <topology evidence="1">Multi-pass membrane protein</topology>
    </subcellularLocation>
</comment>
<dbReference type="AlphaFoldDB" id="A0A2G8RMF1"/>
<dbReference type="STRING" id="1077348.A0A2G8RMF1"/>
<sequence length="961" mass="102880">MPQFSAAVLAIARRVIHRRAAAEQASPTRPSLLVSVQTDVTRRLKGGLLNGQDPTAVNTADPLRLWIVQVGVIVLTTQLLGLALRKIKQPKVIAEVLAGILLGPTAFGRIPGFTEHIFPVDSRPFLSLVANIGLCLFLFLVGLEIDASVIKRNARLSVTVALAGMCLPFGLGAALSVPLYHIFIDQSVKFTNFMLFTGVAYSITAFPVLCRILTELKILDTTVGIVVLSAGVGNDIVGWTLLALSVALVNAGSGLMALWILLVCVGWTLFMLFFMKRVLYWLARRTGSTRDGPSMFFMTVTMLLVFGSAFFTDIIGVHAIFGAFLAGLIVPRDGGLAITLTEKLEDMVSIIFLPLYFMLSGLSTDLGLLNNGITWAFTIAICSLSYFGKFTGCTVAARVAGFNWREASTIGSLMSCKGLVELIVLNVGLSAGILSQRVFSMFVLEALVLTFMTTPAVVLLYPPELRVRASATGANFASADVQGTAEDNDPRLDGPSTARTDDKKSRFTVVLDKIEHLPGMMAITQLILPPPPPYSEHTLSIQSSAELDGKDVPPPPPIPPVSIDAIRLIELSDRTSAVMRGSNIEALTATDPLLDIFTTFGALHGAPVSSSLSIVPFDDLGATVAEQAQRTEAHLILVPWLPPHHSLGAHESHPHHAPHSSAQQATMATPLPTPRVTSHMQNPFEALFRATAAGAEERDASISHSHFVRALFASSRTDVALFVDRHTPGGVAKVSHGGTYRLLVPFFGGPDDRLALDFAVQLCANPKICATVVRVSKADVVVGGAGLGAGAGDKLPAYGEDDRKHAGDLHQHQNTTTIASVFPDTVYGHATTQTRLQSETADNIAWARYTQPTDPALSPALARMEFVEEAAPAPLHAVLERARKMSDAAVEEHSRLLVLAGRSRRFAVENHHAELKTITEEYGGVGGEVKRTVGDVTTALVVSGCQANVIVFQAALTPESE</sequence>
<dbReference type="GO" id="GO:0016020">
    <property type="term" value="C:membrane"/>
    <property type="evidence" value="ECO:0007669"/>
    <property type="project" value="UniProtKB-SubCell"/>
</dbReference>
<evidence type="ECO:0000256" key="2">
    <source>
        <dbReference type="ARBA" id="ARBA00022448"/>
    </source>
</evidence>
<feature type="transmembrane region" description="Helical" evidence="8">
    <location>
        <begin position="63"/>
        <end position="84"/>
    </location>
</feature>
<dbReference type="GO" id="GO:0015297">
    <property type="term" value="F:antiporter activity"/>
    <property type="evidence" value="ECO:0007669"/>
    <property type="project" value="InterPro"/>
</dbReference>
<keyword evidence="4 8" id="KW-1133">Transmembrane helix</keyword>
<feature type="domain" description="Cation/H+ exchanger transmembrane" evidence="9">
    <location>
        <begin position="76"/>
        <end position="455"/>
    </location>
</feature>
<feature type="region of interest" description="Disordered" evidence="7">
    <location>
        <begin position="647"/>
        <end position="666"/>
    </location>
</feature>
<dbReference type="PANTHER" id="PTHR32468">
    <property type="entry name" value="CATION/H + ANTIPORTER"/>
    <property type="match status" value="1"/>
</dbReference>
<keyword evidence="5" id="KW-0406">Ion transport</keyword>
<feature type="transmembrane region" description="Helical" evidence="8">
    <location>
        <begin position="375"/>
        <end position="397"/>
    </location>
</feature>
<comment type="caution">
    <text evidence="10">The sequence shown here is derived from an EMBL/GenBank/DDBJ whole genome shotgun (WGS) entry which is preliminary data.</text>
</comment>
<dbReference type="Pfam" id="PF00999">
    <property type="entry name" value="Na_H_Exchanger"/>
    <property type="match status" value="1"/>
</dbReference>
<feature type="transmembrane region" description="Helical" evidence="8">
    <location>
        <begin position="96"/>
        <end position="113"/>
    </location>
</feature>
<feature type="transmembrane region" description="Helical" evidence="8">
    <location>
        <begin position="125"/>
        <end position="145"/>
    </location>
</feature>
<organism evidence="10 11">
    <name type="scientific">Ganoderma sinense ZZ0214-1</name>
    <dbReference type="NCBI Taxonomy" id="1077348"/>
    <lineage>
        <taxon>Eukaryota</taxon>
        <taxon>Fungi</taxon>
        <taxon>Dikarya</taxon>
        <taxon>Basidiomycota</taxon>
        <taxon>Agaricomycotina</taxon>
        <taxon>Agaricomycetes</taxon>
        <taxon>Polyporales</taxon>
        <taxon>Polyporaceae</taxon>
        <taxon>Ganoderma</taxon>
    </lineage>
</organism>
<keyword evidence="11" id="KW-1185">Reference proteome</keyword>
<evidence type="ECO:0000256" key="7">
    <source>
        <dbReference type="SAM" id="MobiDB-lite"/>
    </source>
</evidence>